<protein>
    <submittedName>
        <fullName evidence="1">Uncharacterized protein</fullName>
    </submittedName>
</protein>
<reference evidence="2" key="1">
    <citation type="journal article" date="2019" name="Int. J. Syst. Evol. Microbiol.">
        <title>The Global Catalogue of Microorganisms (GCM) 10K type strain sequencing project: providing services to taxonomists for standard genome sequencing and annotation.</title>
        <authorList>
            <consortium name="The Broad Institute Genomics Platform"/>
            <consortium name="The Broad Institute Genome Sequencing Center for Infectious Disease"/>
            <person name="Wu L."/>
            <person name="Ma J."/>
        </authorList>
    </citation>
    <scope>NUCLEOTIDE SEQUENCE [LARGE SCALE GENOMIC DNA]</scope>
    <source>
        <strain evidence="2">CGMCC 1.15399</strain>
    </source>
</reference>
<evidence type="ECO:0000313" key="2">
    <source>
        <dbReference type="Proteomes" id="UP001597097"/>
    </source>
</evidence>
<name>A0ABW4G129_9ACTN</name>
<keyword evidence="2" id="KW-1185">Reference proteome</keyword>
<proteinExistence type="predicted"/>
<accession>A0ABW4G129</accession>
<dbReference type="Proteomes" id="UP001597097">
    <property type="component" value="Unassembled WGS sequence"/>
</dbReference>
<dbReference type="EMBL" id="JBHUCM010000005">
    <property type="protein sequence ID" value="MFD1536334.1"/>
    <property type="molecule type" value="Genomic_DNA"/>
</dbReference>
<gene>
    <name evidence="1" type="ORF">ACFSJ0_04755</name>
</gene>
<organism evidence="1 2">
    <name type="scientific">Nonomuraea guangzhouensis</name>
    <dbReference type="NCBI Taxonomy" id="1291555"/>
    <lineage>
        <taxon>Bacteria</taxon>
        <taxon>Bacillati</taxon>
        <taxon>Actinomycetota</taxon>
        <taxon>Actinomycetes</taxon>
        <taxon>Streptosporangiales</taxon>
        <taxon>Streptosporangiaceae</taxon>
        <taxon>Nonomuraea</taxon>
    </lineage>
</organism>
<sequence>MSERYGDVWDDFLLSKKRVWLEADLDDATFGVTLSKIFKSAYDKAYEGCVDALDDGREAAGNMSGALSTCARNWQRAEQASTVTYR</sequence>
<comment type="caution">
    <text evidence="1">The sequence shown here is derived from an EMBL/GenBank/DDBJ whole genome shotgun (WGS) entry which is preliminary data.</text>
</comment>
<evidence type="ECO:0000313" key="1">
    <source>
        <dbReference type="EMBL" id="MFD1536334.1"/>
    </source>
</evidence>
<dbReference type="RefSeq" id="WP_219531578.1">
    <property type="nucleotide sequence ID" value="NZ_JAHKRM010000011.1"/>
</dbReference>